<dbReference type="InterPro" id="IPR004557">
    <property type="entry name" value="PrmC-related"/>
</dbReference>
<dbReference type="RefSeq" id="WP_382209488.1">
    <property type="nucleotide sequence ID" value="NZ_JBHSZH010000005.1"/>
</dbReference>
<comment type="caution">
    <text evidence="5">The sequence shown here is derived from an EMBL/GenBank/DDBJ whole genome shotgun (WGS) entry which is preliminary data.</text>
</comment>
<dbReference type="InterPro" id="IPR029063">
    <property type="entry name" value="SAM-dependent_MTases_sf"/>
</dbReference>
<accession>A0ABD5WLY3</accession>
<dbReference type="InterPro" id="IPR041698">
    <property type="entry name" value="Methyltransf_25"/>
</dbReference>
<protein>
    <submittedName>
        <fullName evidence="5">HemK2/MTQ2 family protein methyltransferase</fullName>
        <ecNumber evidence="5">2.1.1.-</ecNumber>
    </submittedName>
</protein>
<dbReference type="GO" id="GO:0008168">
    <property type="term" value="F:methyltransferase activity"/>
    <property type="evidence" value="ECO:0007669"/>
    <property type="project" value="UniProtKB-KW"/>
</dbReference>
<evidence type="ECO:0000313" key="6">
    <source>
        <dbReference type="Proteomes" id="UP001596407"/>
    </source>
</evidence>
<dbReference type="NCBIfam" id="NF011527">
    <property type="entry name" value="PRK14968.1-1"/>
    <property type="match status" value="1"/>
</dbReference>
<dbReference type="PANTHER" id="PTHR45875">
    <property type="entry name" value="METHYLTRANSFERASE N6AMT1"/>
    <property type="match status" value="1"/>
</dbReference>
<evidence type="ECO:0000256" key="3">
    <source>
        <dbReference type="ARBA" id="ARBA00022691"/>
    </source>
</evidence>
<dbReference type="InterPro" id="IPR052190">
    <property type="entry name" value="Euk-Arch_PrmC-MTase"/>
</dbReference>
<reference evidence="5 6" key="1">
    <citation type="journal article" date="2019" name="Int. J. Syst. Evol. Microbiol.">
        <title>The Global Catalogue of Microorganisms (GCM) 10K type strain sequencing project: providing services to taxonomists for standard genome sequencing and annotation.</title>
        <authorList>
            <consortium name="The Broad Institute Genomics Platform"/>
            <consortium name="The Broad Institute Genome Sequencing Center for Infectious Disease"/>
            <person name="Wu L."/>
            <person name="Ma J."/>
        </authorList>
    </citation>
    <scope>NUCLEOTIDE SEQUENCE [LARGE SCALE GENOMIC DNA]</scope>
    <source>
        <strain evidence="5 6">DT72</strain>
    </source>
</reference>
<dbReference type="GO" id="GO:0032259">
    <property type="term" value="P:methylation"/>
    <property type="evidence" value="ECO:0007669"/>
    <property type="project" value="UniProtKB-KW"/>
</dbReference>
<dbReference type="CDD" id="cd02440">
    <property type="entry name" value="AdoMet_MTases"/>
    <property type="match status" value="1"/>
</dbReference>
<dbReference type="Gene3D" id="3.40.50.150">
    <property type="entry name" value="Vaccinia Virus protein VP39"/>
    <property type="match status" value="1"/>
</dbReference>
<dbReference type="Pfam" id="PF13649">
    <property type="entry name" value="Methyltransf_25"/>
    <property type="match status" value="1"/>
</dbReference>
<proteinExistence type="predicted"/>
<evidence type="ECO:0000259" key="4">
    <source>
        <dbReference type="Pfam" id="PF13649"/>
    </source>
</evidence>
<keyword evidence="2 5" id="KW-0808">Transferase</keyword>
<keyword evidence="1 5" id="KW-0489">Methyltransferase</keyword>
<sequence length="207" mass="22018">MTDLADRRDAETEVYQPAEDSHLLADAAVADLGSRPADDTPLALEVGTGSGYVAERVADETGVRVLGSDVNPHACAQARERGVEAVRGDLLEPFRSGVFDAVLFNAPYLPTDPDDARDDWMEVALSGGEDGRAVVEPFLETVGRVLAPDGAVYLLVSSLTGVDEVVELAATEGFSAVALRDESFPFETLTVLKLFGEFVAFTGLGNW</sequence>
<keyword evidence="6" id="KW-1185">Reference proteome</keyword>
<evidence type="ECO:0000256" key="2">
    <source>
        <dbReference type="ARBA" id="ARBA00022679"/>
    </source>
</evidence>
<evidence type="ECO:0000256" key="1">
    <source>
        <dbReference type="ARBA" id="ARBA00022603"/>
    </source>
</evidence>
<dbReference type="EC" id="2.1.1.-" evidence="5"/>
<feature type="domain" description="Methyltransferase" evidence="4">
    <location>
        <begin position="44"/>
        <end position="115"/>
    </location>
</feature>
<dbReference type="SUPFAM" id="SSF53335">
    <property type="entry name" value="S-adenosyl-L-methionine-dependent methyltransferases"/>
    <property type="match status" value="1"/>
</dbReference>
<dbReference type="PANTHER" id="PTHR45875:SF1">
    <property type="entry name" value="METHYLTRANSFERASE N6AMT1"/>
    <property type="match status" value="1"/>
</dbReference>
<dbReference type="EMBL" id="JBHSZH010000005">
    <property type="protein sequence ID" value="MFC7080138.1"/>
    <property type="molecule type" value="Genomic_DNA"/>
</dbReference>
<dbReference type="NCBIfam" id="TIGR00537">
    <property type="entry name" value="hemK_rel_arch"/>
    <property type="match status" value="1"/>
</dbReference>
<dbReference type="Proteomes" id="UP001596407">
    <property type="component" value="Unassembled WGS sequence"/>
</dbReference>
<dbReference type="AlphaFoldDB" id="A0ABD5WLY3"/>
<organism evidence="5 6">
    <name type="scientific">Halorussus caseinilyticus</name>
    <dbReference type="NCBI Taxonomy" id="3034025"/>
    <lineage>
        <taxon>Archaea</taxon>
        <taxon>Methanobacteriati</taxon>
        <taxon>Methanobacteriota</taxon>
        <taxon>Stenosarchaea group</taxon>
        <taxon>Halobacteria</taxon>
        <taxon>Halobacteriales</taxon>
        <taxon>Haladaptataceae</taxon>
        <taxon>Halorussus</taxon>
    </lineage>
</organism>
<keyword evidence="3" id="KW-0949">S-adenosyl-L-methionine</keyword>
<name>A0ABD5WLY3_9EURY</name>
<gene>
    <name evidence="5" type="ORF">ACFQJ6_08420</name>
</gene>
<evidence type="ECO:0000313" key="5">
    <source>
        <dbReference type="EMBL" id="MFC7080138.1"/>
    </source>
</evidence>